<evidence type="ECO:0000256" key="1">
    <source>
        <dbReference type="SAM" id="MobiDB-lite"/>
    </source>
</evidence>
<keyword evidence="3" id="KW-1185">Reference proteome</keyword>
<feature type="region of interest" description="Disordered" evidence="1">
    <location>
        <begin position="209"/>
        <end position="231"/>
    </location>
</feature>
<gene>
    <name evidence="2" type="ORF">PG986_005060</name>
</gene>
<evidence type="ECO:0000313" key="2">
    <source>
        <dbReference type="EMBL" id="KAK7955838.1"/>
    </source>
</evidence>
<name>A0ABR1QGG8_9PEZI</name>
<dbReference type="RefSeq" id="XP_066701144.1">
    <property type="nucleotide sequence ID" value="XM_066841282.1"/>
</dbReference>
<accession>A0ABR1QGG8</accession>
<feature type="compositionally biased region" description="Basic and acidic residues" evidence="1">
    <location>
        <begin position="215"/>
        <end position="231"/>
    </location>
</feature>
<reference evidence="2 3" key="1">
    <citation type="submission" date="2023-01" db="EMBL/GenBank/DDBJ databases">
        <title>Analysis of 21 Apiospora genomes using comparative genomics revels a genus with tremendous synthesis potential of carbohydrate active enzymes and secondary metabolites.</title>
        <authorList>
            <person name="Sorensen T."/>
        </authorList>
    </citation>
    <scope>NUCLEOTIDE SEQUENCE [LARGE SCALE GENOMIC DNA]</scope>
    <source>
        <strain evidence="2 3">CBS 24483</strain>
    </source>
</reference>
<comment type="caution">
    <text evidence="2">The sequence shown here is derived from an EMBL/GenBank/DDBJ whole genome shotgun (WGS) entry which is preliminary data.</text>
</comment>
<dbReference type="EMBL" id="JAQQWE010000004">
    <property type="protein sequence ID" value="KAK7955838.1"/>
    <property type="molecule type" value="Genomic_DNA"/>
</dbReference>
<dbReference type="GeneID" id="92074344"/>
<feature type="region of interest" description="Disordered" evidence="1">
    <location>
        <begin position="274"/>
        <end position="298"/>
    </location>
</feature>
<dbReference type="Proteomes" id="UP001391051">
    <property type="component" value="Unassembled WGS sequence"/>
</dbReference>
<sequence length="362" mass="40828">MHARRSLPGSALDDLMTGVLRRCGMVLEPLPPSDSSLVSKYMARLEKRDAAGRAFPEILAEAVVIVLQQQRLGRTRSNEADRVRPRPLFLSKRQEEETKDTTFYPWYREIINEDDDVSFCAESFGSDRYDSLGSSFAVANCFVCDRQRRPGRRFPDVGGEVSSVPCIRRMHLCALAPAHRYRKVKSAPIIEQAYTRGMTNNGFIEVEEDDESEGADDRGIRHPHQLRDSRPDTDSMAFFRLGRASVIGRILNQGWVDPCKPGLVEALKRNIAQTLEPSRGDGTGSDPKVPRSVQGNGTEDTMQILLSETEEQENKPRPELSAIPVQELNRTETDWLVHMNWSLYVNLDESGDYNAWLGSWTG</sequence>
<proteinExistence type="predicted"/>
<evidence type="ECO:0000313" key="3">
    <source>
        <dbReference type="Proteomes" id="UP001391051"/>
    </source>
</evidence>
<organism evidence="2 3">
    <name type="scientific">Apiospora aurea</name>
    <dbReference type="NCBI Taxonomy" id="335848"/>
    <lineage>
        <taxon>Eukaryota</taxon>
        <taxon>Fungi</taxon>
        <taxon>Dikarya</taxon>
        <taxon>Ascomycota</taxon>
        <taxon>Pezizomycotina</taxon>
        <taxon>Sordariomycetes</taxon>
        <taxon>Xylariomycetidae</taxon>
        <taxon>Amphisphaeriales</taxon>
        <taxon>Apiosporaceae</taxon>
        <taxon>Apiospora</taxon>
    </lineage>
</organism>
<protein>
    <submittedName>
        <fullName evidence="2">Uncharacterized protein</fullName>
    </submittedName>
</protein>